<name>A0A1G5DJD6_9BACT</name>
<keyword evidence="1" id="KW-1133">Transmembrane helix</keyword>
<sequence length="685" mass="77127">MPPKPTNHIRNIQIVLLILSLVFSAVMIWHYRADKAACVRETLDMARAKVGTSIGYAESRLAELERVGQELAREISEAKPDADALEAMVVATAEKHGFLNGICVAFRPFQAPGGRELYAPYYRKNRAGVFGMTYVDDVYNYADGSWEWFERPLEEGAVWHDPFYGKASGAFLVQYGVPVSIQNENDAVVGVNYSLADIREYMAASELDGAGYSAIITASGRFVYHPNDDLVTHTQTVFDIARATNNRNLLDASENAVKGKAGQVEYTSPVTGLEGWFLYRPLTVPGWAVLSVIDRHDAQLGKDDLKKHGMEVSFALITACCFFCMVVVKRYWVKTLLCSLGFVMGIGVTWYIVINTSAETGQIISSEMTLDKFKKKYDAECQQRHLSTPVYVPTGLFVQSIEYDGPNNVTMTGYVWQTYDTGSKIDKGLVFPEAVKTLLEETYRKTVNGKKVVGWYFEVTVRERFDNSKFPLDKVNLWIRMWHKNFYDNVVLVPDIASYQLSNPKSLAGIEADIVTEGKHIVSSFFSYRCNAYKTNFGVARGKPGRDVPELYYNIAMSRKFLDSFVAHLIPLIVVLSLLYIILLMSVLEKSLALNVLAACSGLFFVAIFDHIGLRESLSASGIVYLEYYYFVTYFVLLAVSINSYLYAYHGNLGLVGFQRNIYPRVFYWPLITGLLYAVTFAVYY</sequence>
<feature type="transmembrane region" description="Helical" evidence="1">
    <location>
        <begin position="626"/>
        <end position="646"/>
    </location>
</feature>
<gene>
    <name evidence="2" type="ORF">SAMN05216233_104219</name>
</gene>
<organism evidence="2 3">
    <name type="scientific">Desulfoluna spongiiphila</name>
    <dbReference type="NCBI Taxonomy" id="419481"/>
    <lineage>
        <taxon>Bacteria</taxon>
        <taxon>Pseudomonadati</taxon>
        <taxon>Thermodesulfobacteriota</taxon>
        <taxon>Desulfobacteria</taxon>
        <taxon>Desulfobacterales</taxon>
        <taxon>Desulfolunaceae</taxon>
        <taxon>Desulfoluna</taxon>
    </lineage>
</organism>
<dbReference type="AlphaFoldDB" id="A0A1G5DJD6"/>
<keyword evidence="1" id="KW-0812">Transmembrane</keyword>
<dbReference type="Proteomes" id="UP000198870">
    <property type="component" value="Unassembled WGS sequence"/>
</dbReference>
<feature type="transmembrane region" description="Helical" evidence="1">
    <location>
        <begin position="592"/>
        <end position="614"/>
    </location>
</feature>
<evidence type="ECO:0000256" key="1">
    <source>
        <dbReference type="SAM" id="Phobius"/>
    </source>
</evidence>
<dbReference type="EMBL" id="FMUX01000004">
    <property type="protein sequence ID" value="SCY14684.1"/>
    <property type="molecule type" value="Genomic_DNA"/>
</dbReference>
<proteinExistence type="predicted"/>
<dbReference type="CDD" id="cd12912">
    <property type="entry name" value="PDC2_MCP_like"/>
    <property type="match status" value="1"/>
</dbReference>
<dbReference type="RefSeq" id="WP_092210023.1">
    <property type="nucleotide sequence ID" value="NZ_FMUX01000004.1"/>
</dbReference>
<feature type="transmembrane region" description="Helical" evidence="1">
    <location>
        <begin position="565"/>
        <end position="586"/>
    </location>
</feature>
<evidence type="ECO:0000313" key="3">
    <source>
        <dbReference type="Proteomes" id="UP000198870"/>
    </source>
</evidence>
<dbReference type="OrthoDB" id="9802500at2"/>
<keyword evidence="3" id="KW-1185">Reference proteome</keyword>
<reference evidence="2 3" key="1">
    <citation type="submission" date="2016-10" db="EMBL/GenBank/DDBJ databases">
        <authorList>
            <person name="de Groot N.N."/>
        </authorList>
    </citation>
    <scope>NUCLEOTIDE SEQUENCE [LARGE SCALE GENOMIC DNA]</scope>
    <source>
        <strain evidence="2 3">AA1</strain>
    </source>
</reference>
<feature type="transmembrane region" description="Helical" evidence="1">
    <location>
        <begin position="666"/>
        <end position="684"/>
    </location>
</feature>
<feature type="transmembrane region" description="Helical" evidence="1">
    <location>
        <begin position="312"/>
        <end position="328"/>
    </location>
</feature>
<feature type="transmembrane region" description="Helical" evidence="1">
    <location>
        <begin position="334"/>
        <end position="354"/>
    </location>
</feature>
<dbReference type="Gene3D" id="3.30.450.20">
    <property type="entry name" value="PAS domain"/>
    <property type="match status" value="2"/>
</dbReference>
<feature type="transmembrane region" description="Helical" evidence="1">
    <location>
        <begin position="12"/>
        <end position="31"/>
    </location>
</feature>
<evidence type="ECO:0000313" key="2">
    <source>
        <dbReference type="EMBL" id="SCY14684.1"/>
    </source>
</evidence>
<accession>A0A1G5DJD6</accession>
<dbReference type="STRING" id="419481.SAMN05216233_104219"/>
<keyword evidence="1" id="KW-0472">Membrane</keyword>
<dbReference type="CDD" id="cd12913">
    <property type="entry name" value="PDC1_MCP_like"/>
    <property type="match status" value="1"/>
</dbReference>
<protein>
    <submittedName>
        <fullName evidence="2">Cache domain-containing protein</fullName>
    </submittedName>
</protein>